<keyword evidence="7 12" id="KW-0808">Transferase</keyword>
<dbReference type="GO" id="GO:0046656">
    <property type="term" value="P:folic acid biosynthetic process"/>
    <property type="evidence" value="ECO:0007669"/>
    <property type="project" value="UniProtKB-KW"/>
</dbReference>
<dbReference type="InterPro" id="IPR000489">
    <property type="entry name" value="Pterin-binding_dom"/>
</dbReference>
<dbReference type="GO" id="GO:0046872">
    <property type="term" value="F:metal ion binding"/>
    <property type="evidence" value="ECO:0007669"/>
    <property type="project" value="UniProtKB-KW"/>
</dbReference>
<dbReference type="GO" id="GO:0046654">
    <property type="term" value="P:tetrahydrofolate biosynthetic process"/>
    <property type="evidence" value="ECO:0007669"/>
    <property type="project" value="UniProtKB-UniPathway"/>
</dbReference>
<comment type="similarity">
    <text evidence="4 12">Belongs to the DHPS family.</text>
</comment>
<dbReference type="EC" id="2.5.1.15" evidence="5 12"/>
<dbReference type="Gene3D" id="3.20.20.20">
    <property type="entry name" value="Dihydropteroate synthase-like"/>
    <property type="match status" value="1"/>
</dbReference>
<evidence type="ECO:0000313" key="14">
    <source>
        <dbReference type="EMBL" id="VEN75472.1"/>
    </source>
</evidence>
<dbReference type="PROSITE" id="PS00793">
    <property type="entry name" value="DHPS_2"/>
    <property type="match status" value="1"/>
</dbReference>
<accession>A0A484HJT7</accession>
<evidence type="ECO:0000256" key="3">
    <source>
        <dbReference type="ARBA" id="ARBA00004763"/>
    </source>
</evidence>
<dbReference type="PANTHER" id="PTHR20941:SF1">
    <property type="entry name" value="FOLIC ACID SYNTHESIS PROTEIN FOL1"/>
    <property type="match status" value="1"/>
</dbReference>
<evidence type="ECO:0000256" key="9">
    <source>
        <dbReference type="ARBA" id="ARBA00022842"/>
    </source>
</evidence>
<dbReference type="GO" id="GO:0005829">
    <property type="term" value="C:cytosol"/>
    <property type="evidence" value="ECO:0007669"/>
    <property type="project" value="TreeGrafter"/>
</dbReference>
<evidence type="ECO:0000256" key="1">
    <source>
        <dbReference type="ARBA" id="ARBA00000012"/>
    </source>
</evidence>
<dbReference type="CDD" id="cd00739">
    <property type="entry name" value="DHPS"/>
    <property type="match status" value="1"/>
</dbReference>
<evidence type="ECO:0000256" key="11">
    <source>
        <dbReference type="ARBA" id="ARBA00030193"/>
    </source>
</evidence>
<dbReference type="SUPFAM" id="SSF51717">
    <property type="entry name" value="Dihydropteroate synthetase-like"/>
    <property type="match status" value="1"/>
</dbReference>
<organism evidence="14">
    <name type="scientific">uncultured Desulfobacteraceae bacterium</name>
    <dbReference type="NCBI Taxonomy" id="218296"/>
    <lineage>
        <taxon>Bacteria</taxon>
        <taxon>Pseudomonadati</taxon>
        <taxon>Thermodesulfobacteriota</taxon>
        <taxon>Desulfobacteria</taxon>
        <taxon>Desulfobacterales</taxon>
        <taxon>Desulfobacteraceae</taxon>
        <taxon>environmental samples</taxon>
    </lineage>
</organism>
<name>A0A484HJT7_9BACT</name>
<dbReference type="PROSITE" id="PS00792">
    <property type="entry name" value="DHPS_1"/>
    <property type="match status" value="1"/>
</dbReference>
<dbReference type="UniPathway" id="UPA00077">
    <property type="reaction ID" value="UER00156"/>
</dbReference>
<feature type="domain" description="Pterin-binding" evidence="13">
    <location>
        <begin position="19"/>
        <end position="283"/>
    </location>
</feature>
<dbReference type="PANTHER" id="PTHR20941">
    <property type="entry name" value="FOLATE SYNTHESIS PROTEINS"/>
    <property type="match status" value="1"/>
</dbReference>
<dbReference type="AlphaFoldDB" id="A0A484HJT7"/>
<evidence type="ECO:0000256" key="7">
    <source>
        <dbReference type="ARBA" id="ARBA00022679"/>
    </source>
</evidence>
<keyword evidence="10 12" id="KW-0289">Folate biosynthesis</keyword>
<evidence type="ECO:0000256" key="10">
    <source>
        <dbReference type="ARBA" id="ARBA00022909"/>
    </source>
</evidence>
<comment type="function">
    <text evidence="12">Catalyzes the condensation of para-aminobenzoate (pABA) with 6-hydroxymethyl-7,8-dihydropterin diphosphate (DHPt-PP) to form 7,8-dihydropteroate (H2Pte), the immediate precursor of folate derivatives.</text>
</comment>
<dbReference type="InterPro" id="IPR045031">
    <property type="entry name" value="DHP_synth-like"/>
</dbReference>
<comment type="pathway">
    <text evidence="3 12">Cofactor biosynthesis; tetrahydrofolate biosynthesis; 7,8-dihydrofolate from 2-amino-4-hydroxy-6-hydroxymethyl-7,8-dihydropteridine diphosphate and 4-aminobenzoate: step 1/2.</text>
</comment>
<keyword evidence="8 12" id="KW-0479">Metal-binding</keyword>
<dbReference type="EMBL" id="CAACVI010000052">
    <property type="protein sequence ID" value="VEN75472.1"/>
    <property type="molecule type" value="Genomic_DNA"/>
</dbReference>
<comment type="catalytic activity">
    <reaction evidence="1">
        <text>(7,8-dihydropterin-6-yl)methyl diphosphate + 4-aminobenzoate = 7,8-dihydropteroate + diphosphate</text>
        <dbReference type="Rhea" id="RHEA:19949"/>
        <dbReference type="ChEBI" id="CHEBI:17836"/>
        <dbReference type="ChEBI" id="CHEBI:17839"/>
        <dbReference type="ChEBI" id="CHEBI:33019"/>
        <dbReference type="ChEBI" id="CHEBI:72950"/>
        <dbReference type="EC" id="2.5.1.15"/>
    </reaction>
</comment>
<dbReference type="GO" id="GO:0004156">
    <property type="term" value="F:dihydropteroate synthase activity"/>
    <property type="evidence" value="ECO:0007669"/>
    <property type="project" value="UniProtKB-EC"/>
</dbReference>
<protein>
    <recommendedName>
        <fullName evidence="6 12">Dihydropteroate synthase</fullName>
        <shortName evidence="12">DHPS</shortName>
        <ecNumber evidence="5 12">2.5.1.15</ecNumber>
    </recommendedName>
    <alternativeName>
        <fullName evidence="11 12">Dihydropteroate pyrophosphorylase</fullName>
    </alternativeName>
</protein>
<reference evidence="14" key="1">
    <citation type="submission" date="2019-01" db="EMBL/GenBank/DDBJ databases">
        <authorList>
            <consortium name="Genoscope - CEA"/>
            <person name="William W."/>
        </authorList>
    </citation>
    <scope>NUCLEOTIDE SEQUENCE</scope>
    <source>
        <strain evidence="14">CR-1</strain>
    </source>
</reference>
<evidence type="ECO:0000256" key="2">
    <source>
        <dbReference type="ARBA" id="ARBA00001946"/>
    </source>
</evidence>
<gene>
    <name evidence="14" type="primary">folP</name>
    <name evidence="14" type="ORF">EPICR_90070</name>
</gene>
<dbReference type="InterPro" id="IPR011005">
    <property type="entry name" value="Dihydropteroate_synth-like_sf"/>
</dbReference>
<keyword evidence="9 12" id="KW-0460">Magnesium</keyword>
<comment type="cofactor">
    <cofactor evidence="2 12">
        <name>Mg(2+)</name>
        <dbReference type="ChEBI" id="CHEBI:18420"/>
    </cofactor>
</comment>
<evidence type="ECO:0000256" key="12">
    <source>
        <dbReference type="RuleBase" id="RU361205"/>
    </source>
</evidence>
<proteinExistence type="inferred from homology"/>
<evidence type="ECO:0000256" key="5">
    <source>
        <dbReference type="ARBA" id="ARBA00012458"/>
    </source>
</evidence>
<evidence type="ECO:0000256" key="8">
    <source>
        <dbReference type="ARBA" id="ARBA00022723"/>
    </source>
</evidence>
<dbReference type="NCBIfam" id="TIGR01496">
    <property type="entry name" value="DHPS"/>
    <property type="match status" value="1"/>
</dbReference>
<dbReference type="InterPro" id="IPR006390">
    <property type="entry name" value="DHP_synth_dom"/>
</dbReference>
<dbReference type="FunFam" id="3.20.20.20:FF:000006">
    <property type="entry name" value="Dihydropteroate synthase"/>
    <property type="match status" value="1"/>
</dbReference>
<evidence type="ECO:0000259" key="13">
    <source>
        <dbReference type="PROSITE" id="PS50972"/>
    </source>
</evidence>
<evidence type="ECO:0000256" key="4">
    <source>
        <dbReference type="ARBA" id="ARBA00009503"/>
    </source>
</evidence>
<evidence type="ECO:0000256" key="6">
    <source>
        <dbReference type="ARBA" id="ARBA00016919"/>
    </source>
</evidence>
<dbReference type="PROSITE" id="PS50972">
    <property type="entry name" value="PTERIN_BINDING"/>
    <property type="match status" value="1"/>
</dbReference>
<dbReference type="Pfam" id="PF00809">
    <property type="entry name" value="Pterin_bind"/>
    <property type="match status" value="1"/>
</dbReference>
<sequence>MIEKKMEWGAHSLDFGKRTQIMGIVNVTPDSFSDGGRFDSPQKAIDQGLRLADEGADIIDVGGESTRPFSAGVALEEEISRTAPVIEGLARRLSIPISIDTVKSGVAQRALDAGAAMINDISALSADPGMAPLAAERRVPVVLMHMKGSPKTMQMDPSYSDVMAEIVEFLKNAVSRAVEKGIPKSMIIVDPGVGFGKTAAHNLEIIRRLKQMKTLGVPVLMGHSRKSFIQKTLQDFAEKDMNPLLSVVETGTRAVSAAAILNGADIIRVHDAAGAAATARMIDAIIKS</sequence>